<feature type="compositionally biased region" description="Basic and acidic residues" evidence="1">
    <location>
        <begin position="220"/>
        <end position="231"/>
    </location>
</feature>
<organism evidence="2">
    <name type="scientific">Solanum lycopersicum</name>
    <name type="common">Tomato</name>
    <name type="synonym">Lycopersicon esculentum</name>
    <dbReference type="NCBI Taxonomy" id="4081"/>
    <lineage>
        <taxon>Eukaryota</taxon>
        <taxon>Viridiplantae</taxon>
        <taxon>Streptophyta</taxon>
        <taxon>Embryophyta</taxon>
        <taxon>Tracheophyta</taxon>
        <taxon>Spermatophyta</taxon>
        <taxon>Magnoliopsida</taxon>
        <taxon>eudicotyledons</taxon>
        <taxon>Gunneridae</taxon>
        <taxon>Pentapetalae</taxon>
        <taxon>asterids</taxon>
        <taxon>lamiids</taxon>
        <taxon>Solanales</taxon>
        <taxon>Solanaceae</taxon>
        <taxon>Solanoideae</taxon>
        <taxon>Solaneae</taxon>
        <taxon>Solanum</taxon>
        <taxon>Solanum subgen. Lycopersicon</taxon>
    </lineage>
</organism>
<sequence>MHQNLACSLSTIHTIRSGPSPPRYGLLGQRPLFLQPRMCYDPKQTLEVAQVGLSLVRSNKYVSLRSTPAPVHPPETTNFEPSIVQELCQHLGRGGAPPDTSFHVGCLASKSRTNTSLSNPCLPHPPNTTNQEPLRHERVWPQRPGGDDLTLTRRHSGLAASRLRTNVSSIGCILTPSPPNNTSLFPAAHALKLQREGSTAPLTVSFFQQTASRVKQQQDPPKDAAFERVDL</sequence>
<accession>A0A3Q7E7H1</accession>
<evidence type="ECO:0000313" key="2">
    <source>
        <dbReference type="EnsemblPlants" id="Solyc01g005305.1.1"/>
    </source>
</evidence>
<reference evidence="2" key="2">
    <citation type="submission" date="2019-01" db="UniProtKB">
        <authorList>
            <consortium name="EnsemblPlants"/>
        </authorList>
    </citation>
    <scope>IDENTIFICATION</scope>
    <source>
        <strain evidence="2">cv. Heinz 1706</strain>
    </source>
</reference>
<feature type="region of interest" description="Disordered" evidence="1">
    <location>
        <begin position="212"/>
        <end position="231"/>
    </location>
</feature>
<reference evidence="2" key="1">
    <citation type="journal article" date="2012" name="Nature">
        <title>The tomato genome sequence provides insights into fleshy fruit evolution.</title>
        <authorList>
            <consortium name="Tomato Genome Consortium"/>
        </authorList>
    </citation>
    <scope>NUCLEOTIDE SEQUENCE [LARGE SCALE GENOMIC DNA]</scope>
    <source>
        <strain evidence="2">cv. Heinz 1706</strain>
    </source>
</reference>
<evidence type="ECO:0000256" key="1">
    <source>
        <dbReference type="SAM" id="MobiDB-lite"/>
    </source>
</evidence>
<proteinExistence type="predicted"/>
<name>A0A3Q7E7H1_SOLLC</name>
<keyword evidence="3" id="KW-1185">Reference proteome</keyword>
<dbReference type="InParanoid" id="A0A3Q7E7H1"/>
<dbReference type="AlphaFoldDB" id="A0A3Q7E7H1"/>
<dbReference type="EnsemblPlants" id="Solyc01g005305.1.1">
    <property type="protein sequence ID" value="Solyc01g005305.1.1"/>
    <property type="gene ID" value="Solyc01g005305.1"/>
</dbReference>
<dbReference type="Gramene" id="Solyc01g005305.1.1">
    <property type="protein sequence ID" value="Solyc01g005305.1.1"/>
    <property type="gene ID" value="Solyc01g005305.1"/>
</dbReference>
<evidence type="ECO:0000313" key="3">
    <source>
        <dbReference type="Proteomes" id="UP000004994"/>
    </source>
</evidence>
<protein>
    <submittedName>
        <fullName evidence="2">Uncharacterized protein</fullName>
    </submittedName>
</protein>
<dbReference type="Proteomes" id="UP000004994">
    <property type="component" value="Chromosome 1"/>
</dbReference>